<dbReference type="GO" id="GO:0003723">
    <property type="term" value="F:RNA binding"/>
    <property type="evidence" value="ECO:0007669"/>
    <property type="project" value="InterPro"/>
</dbReference>
<dbReference type="InterPro" id="IPR051421">
    <property type="entry name" value="RNA_Proc_DNA_Dmg_Regulator"/>
</dbReference>
<dbReference type="EMBL" id="KV453939">
    <property type="protein sequence ID" value="ODV71625.1"/>
    <property type="molecule type" value="Genomic_DNA"/>
</dbReference>
<organism evidence="7 8">
    <name type="scientific">Cyberlindnera jadinii (strain ATCC 18201 / CBS 1600 / BCRC 20928 / JCM 3617 / NBRC 0987 / NRRL Y-1542)</name>
    <name type="common">Torula yeast</name>
    <name type="synonym">Candida utilis</name>
    <dbReference type="NCBI Taxonomy" id="983966"/>
    <lineage>
        <taxon>Eukaryota</taxon>
        <taxon>Fungi</taxon>
        <taxon>Dikarya</taxon>
        <taxon>Ascomycota</taxon>
        <taxon>Saccharomycotina</taxon>
        <taxon>Saccharomycetes</taxon>
        <taxon>Phaffomycetales</taxon>
        <taxon>Phaffomycetaceae</taxon>
        <taxon>Cyberlindnera</taxon>
    </lineage>
</organism>
<keyword evidence="2 4" id="KW-0479">Metal-binding</keyword>
<dbReference type="Pfam" id="PF16837">
    <property type="entry name" value="SF3A3"/>
    <property type="match status" value="1"/>
</dbReference>
<dbReference type="InterPro" id="IPR031774">
    <property type="entry name" value="SF3A3_dom"/>
</dbReference>
<evidence type="ECO:0000256" key="5">
    <source>
        <dbReference type="SAM" id="MobiDB-lite"/>
    </source>
</evidence>
<dbReference type="PANTHER" id="PTHR12786">
    <property type="entry name" value="SPLICING FACTOR SF3A-RELATED"/>
    <property type="match status" value="1"/>
</dbReference>
<evidence type="ECO:0000256" key="1">
    <source>
        <dbReference type="ARBA" id="ARBA00004123"/>
    </source>
</evidence>
<dbReference type="InterPro" id="IPR024598">
    <property type="entry name" value="SF3a60/Prp9_C"/>
</dbReference>
<sequence>MESHRSALEELETIEYEITQRIRRNPELVKLSSEVLKNKKKRPYKEMLLQQHEIKRFTENYKKRCKLDEDSTFPLMSLDEFDALLQVIKEESANSIVKPLSTSYSMGSSKVTILSEIGGDLTLRGMFSGEEFQGKCLDLVQFHEQWLQLSTDKVGYVQYLQIFDKFGITDDSVTKNSEYLKYLISMFDYMKGFLQRSLPLFELESFITEATERFTTDNLYCEPCGRTFTKKTVFDSHLTGKKHLKNAQTKKQSRDFKMYEFLIASLTTGVLAETRKNTIDNTIRRMALSERERLIEIDQLAQEEELSSGNDDDDDDQGEQEEHGDGQALSFNPHNLPLGSDGHPIPFWLYKLYGLKIEYPCEICAFKYRGRKAFNKHFTEIRHAQGLKAHGIEPNEMLKGITSINEAVTLWNSIKKQQRDEVGLKENAIEVEDEEGNVMSEKVYNDLKRQGLV</sequence>
<dbReference type="GO" id="GO:0008270">
    <property type="term" value="F:zinc ion binding"/>
    <property type="evidence" value="ECO:0007669"/>
    <property type="project" value="UniProtKB-KW"/>
</dbReference>
<proteinExistence type="predicted"/>
<dbReference type="OMA" id="IPHWLYK"/>
<dbReference type="GO" id="GO:0005681">
    <property type="term" value="C:spliceosomal complex"/>
    <property type="evidence" value="ECO:0007669"/>
    <property type="project" value="InterPro"/>
</dbReference>
<dbReference type="InterPro" id="IPR003604">
    <property type="entry name" value="Matrin/U1-like-C_Znf_C2H2"/>
</dbReference>
<keyword evidence="2 4" id="KW-0862">Zinc</keyword>
<evidence type="ECO:0000256" key="2">
    <source>
        <dbReference type="ARBA" id="ARBA00022771"/>
    </source>
</evidence>
<keyword evidence="8" id="KW-1185">Reference proteome</keyword>
<dbReference type="SMART" id="SM00355">
    <property type="entry name" value="ZnF_C2H2"/>
    <property type="match status" value="2"/>
</dbReference>
<dbReference type="GeneID" id="30987596"/>
<evidence type="ECO:0000259" key="6">
    <source>
        <dbReference type="PROSITE" id="PS50157"/>
    </source>
</evidence>
<dbReference type="Proteomes" id="UP000094389">
    <property type="component" value="Unassembled WGS sequence"/>
</dbReference>
<feature type="domain" description="C2H2-type" evidence="6">
    <location>
        <begin position="219"/>
        <end position="248"/>
    </location>
</feature>
<name>A0A1E4RX16_CYBJN</name>
<dbReference type="SMART" id="SM00451">
    <property type="entry name" value="ZnF_U1"/>
    <property type="match status" value="1"/>
</dbReference>
<dbReference type="OrthoDB" id="2160351at2759"/>
<keyword evidence="3" id="KW-0539">Nucleus</keyword>
<comment type="subcellular location">
    <subcellularLocation>
        <location evidence="1">Nucleus</location>
    </subcellularLocation>
</comment>
<dbReference type="InterPro" id="IPR013087">
    <property type="entry name" value="Znf_C2H2_type"/>
</dbReference>
<dbReference type="PROSITE" id="PS00028">
    <property type="entry name" value="ZINC_FINGER_C2H2_1"/>
    <property type="match status" value="2"/>
</dbReference>
<evidence type="ECO:0000313" key="8">
    <source>
        <dbReference type="Proteomes" id="UP000094389"/>
    </source>
</evidence>
<dbReference type="InterPro" id="IPR036236">
    <property type="entry name" value="Znf_C2H2_sf"/>
</dbReference>
<keyword evidence="2 4" id="KW-0863">Zinc-finger</keyword>
<protein>
    <recommendedName>
        <fullName evidence="6">C2H2-type domain-containing protein</fullName>
    </recommendedName>
</protein>
<feature type="compositionally biased region" description="Acidic residues" evidence="5">
    <location>
        <begin position="303"/>
        <end position="319"/>
    </location>
</feature>
<dbReference type="PROSITE" id="PS50157">
    <property type="entry name" value="ZINC_FINGER_C2H2_2"/>
    <property type="match status" value="1"/>
</dbReference>
<dbReference type="AlphaFoldDB" id="A0A1E4RX16"/>
<evidence type="ECO:0000256" key="3">
    <source>
        <dbReference type="ARBA" id="ARBA00023242"/>
    </source>
</evidence>
<dbReference type="Pfam" id="PF12874">
    <property type="entry name" value="zf-met"/>
    <property type="match status" value="1"/>
</dbReference>
<dbReference type="SUPFAM" id="SSF57667">
    <property type="entry name" value="beta-beta-alpha zinc fingers"/>
    <property type="match status" value="1"/>
</dbReference>
<dbReference type="STRING" id="983966.A0A1E4RX16"/>
<dbReference type="GO" id="GO:0000398">
    <property type="term" value="P:mRNA splicing, via spliceosome"/>
    <property type="evidence" value="ECO:0007669"/>
    <property type="project" value="InterPro"/>
</dbReference>
<evidence type="ECO:0000256" key="4">
    <source>
        <dbReference type="PROSITE-ProRule" id="PRU00042"/>
    </source>
</evidence>
<evidence type="ECO:0000313" key="7">
    <source>
        <dbReference type="EMBL" id="ODV71625.1"/>
    </source>
</evidence>
<gene>
    <name evidence="7" type="ORF">CYBJADRAFT_143029</name>
</gene>
<reference evidence="7 8" key="1">
    <citation type="journal article" date="2016" name="Proc. Natl. Acad. Sci. U.S.A.">
        <title>Comparative genomics of biotechnologically important yeasts.</title>
        <authorList>
            <person name="Riley R."/>
            <person name="Haridas S."/>
            <person name="Wolfe K.H."/>
            <person name="Lopes M.R."/>
            <person name="Hittinger C.T."/>
            <person name="Goeker M."/>
            <person name="Salamov A.A."/>
            <person name="Wisecaver J.H."/>
            <person name="Long T.M."/>
            <person name="Calvey C.H."/>
            <person name="Aerts A.L."/>
            <person name="Barry K.W."/>
            <person name="Choi C."/>
            <person name="Clum A."/>
            <person name="Coughlan A.Y."/>
            <person name="Deshpande S."/>
            <person name="Douglass A.P."/>
            <person name="Hanson S.J."/>
            <person name="Klenk H.-P."/>
            <person name="LaButti K.M."/>
            <person name="Lapidus A."/>
            <person name="Lindquist E.A."/>
            <person name="Lipzen A.M."/>
            <person name="Meier-Kolthoff J.P."/>
            <person name="Ohm R.A."/>
            <person name="Otillar R.P."/>
            <person name="Pangilinan J.L."/>
            <person name="Peng Y."/>
            <person name="Rokas A."/>
            <person name="Rosa C.A."/>
            <person name="Scheuner C."/>
            <person name="Sibirny A.A."/>
            <person name="Slot J.C."/>
            <person name="Stielow J.B."/>
            <person name="Sun H."/>
            <person name="Kurtzman C.P."/>
            <person name="Blackwell M."/>
            <person name="Grigoriev I.V."/>
            <person name="Jeffries T.W."/>
        </authorList>
    </citation>
    <scope>NUCLEOTIDE SEQUENCE [LARGE SCALE GENOMIC DNA]</scope>
    <source>
        <strain evidence="8">ATCC 18201 / CBS 1600 / BCRC 20928 / JCM 3617 / NBRC 0987 / NRRL Y-1542</strain>
    </source>
</reference>
<feature type="region of interest" description="Disordered" evidence="5">
    <location>
        <begin position="303"/>
        <end position="335"/>
    </location>
</feature>
<dbReference type="Gene3D" id="3.30.160.60">
    <property type="entry name" value="Classic Zinc Finger"/>
    <property type="match status" value="1"/>
</dbReference>
<dbReference type="PANTHER" id="PTHR12786:SF2">
    <property type="entry name" value="SPLICING FACTOR 3A SUBUNIT 3"/>
    <property type="match status" value="1"/>
</dbReference>
<dbReference type="Pfam" id="PF11931">
    <property type="entry name" value="SF3a60_Prp9_C"/>
    <property type="match status" value="1"/>
</dbReference>
<accession>A0A1E4RX16</accession>
<dbReference type="RefSeq" id="XP_020068664.1">
    <property type="nucleotide sequence ID" value="XM_020213200.1"/>
</dbReference>